<name>Q24YQ0_DESHY</name>
<reference evidence="2 3" key="1">
    <citation type="journal article" date="2006" name="J. Bacteriol.">
        <title>Complete genome sequence of the dehalorespiring bacterium Desulfitobacterium hafniense Y51 and comparison with Dehalococcoides ethenogenes 195.</title>
        <authorList>
            <person name="Nonaka H."/>
            <person name="Keresztes G."/>
            <person name="Shinoda Y."/>
            <person name="Ikenaga Y."/>
            <person name="Abe M."/>
            <person name="Naito K."/>
            <person name="Inatomi K."/>
            <person name="Furukawa K."/>
            <person name="Inui M."/>
            <person name="Yukawa H."/>
        </authorList>
    </citation>
    <scope>NUCLEOTIDE SEQUENCE [LARGE SCALE GENOMIC DNA]</scope>
    <source>
        <strain evidence="2 3">Y51</strain>
    </source>
</reference>
<sequence>MPCAVRTERLRNQWIIFRGFLAGGHSLIVSAMVSSSFWASFLFSSFSFASRWVRLVRAVVSSKKQDFFGLMGNHIDFSRDHQRRPFSH</sequence>
<dbReference type="Proteomes" id="UP000001946">
    <property type="component" value="Chromosome"/>
</dbReference>
<proteinExistence type="predicted"/>
<feature type="transmembrane region" description="Helical" evidence="1">
    <location>
        <begin position="27"/>
        <end position="49"/>
    </location>
</feature>
<keyword evidence="1" id="KW-0812">Transmembrane</keyword>
<protein>
    <submittedName>
        <fullName evidence="2">Uncharacterized protein</fullName>
    </submittedName>
</protein>
<gene>
    <name evidence="2" type="ordered locus">DSY1053</name>
</gene>
<keyword evidence="1" id="KW-1133">Transmembrane helix</keyword>
<evidence type="ECO:0000256" key="1">
    <source>
        <dbReference type="SAM" id="Phobius"/>
    </source>
</evidence>
<keyword evidence="1" id="KW-0472">Membrane</keyword>
<dbReference type="AlphaFoldDB" id="Q24YQ0"/>
<organism evidence="2 3">
    <name type="scientific">Desulfitobacterium hafniense (strain Y51)</name>
    <dbReference type="NCBI Taxonomy" id="138119"/>
    <lineage>
        <taxon>Bacteria</taxon>
        <taxon>Bacillati</taxon>
        <taxon>Bacillota</taxon>
        <taxon>Clostridia</taxon>
        <taxon>Eubacteriales</taxon>
        <taxon>Desulfitobacteriaceae</taxon>
        <taxon>Desulfitobacterium</taxon>
    </lineage>
</organism>
<dbReference type="EMBL" id="AP008230">
    <property type="protein sequence ID" value="BAE82842.1"/>
    <property type="molecule type" value="Genomic_DNA"/>
</dbReference>
<dbReference type="STRING" id="138119.DSY1053"/>
<dbReference type="KEGG" id="dsy:DSY1053"/>
<evidence type="ECO:0000313" key="3">
    <source>
        <dbReference type="Proteomes" id="UP000001946"/>
    </source>
</evidence>
<keyword evidence="3" id="KW-1185">Reference proteome</keyword>
<dbReference type="HOGENOM" id="CLU_2464039_0_0_9"/>
<evidence type="ECO:0000313" key="2">
    <source>
        <dbReference type="EMBL" id="BAE82842.1"/>
    </source>
</evidence>
<accession>Q24YQ0</accession>